<evidence type="ECO:0000313" key="1">
    <source>
        <dbReference type="EMBL" id="MEV5507983.1"/>
    </source>
</evidence>
<name>A0ABV3JYL7_STRON</name>
<evidence type="ECO:0000313" key="2">
    <source>
        <dbReference type="Proteomes" id="UP001552594"/>
    </source>
</evidence>
<proteinExistence type="predicted"/>
<gene>
    <name evidence="1" type="ORF">AB0L16_16115</name>
</gene>
<protein>
    <submittedName>
        <fullName evidence="1">Uncharacterized protein</fullName>
    </submittedName>
</protein>
<reference evidence="1 2" key="1">
    <citation type="submission" date="2024-06" db="EMBL/GenBank/DDBJ databases">
        <title>The Natural Products Discovery Center: Release of the First 8490 Sequenced Strains for Exploring Actinobacteria Biosynthetic Diversity.</title>
        <authorList>
            <person name="Kalkreuter E."/>
            <person name="Kautsar S.A."/>
            <person name="Yang D."/>
            <person name="Bader C.D."/>
            <person name="Teijaro C.N."/>
            <person name="Fluegel L."/>
            <person name="Davis C.M."/>
            <person name="Simpson J.R."/>
            <person name="Lauterbach L."/>
            <person name="Steele A.D."/>
            <person name="Gui C."/>
            <person name="Meng S."/>
            <person name="Li G."/>
            <person name="Viehrig K."/>
            <person name="Ye F."/>
            <person name="Su P."/>
            <person name="Kiefer A.F."/>
            <person name="Nichols A."/>
            <person name="Cepeda A.J."/>
            <person name="Yan W."/>
            <person name="Fan B."/>
            <person name="Jiang Y."/>
            <person name="Adhikari A."/>
            <person name="Zheng C.-J."/>
            <person name="Schuster L."/>
            <person name="Cowan T.M."/>
            <person name="Smanski M.J."/>
            <person name="Chevrette M.G."/>
            <person name="De Carvalho L.P.S."/>
            <person name="Shen B."/>
        </authorList>
    </citation>
    <scope>NUCLEOTIDE SEQUENCE [LARGE SCALE GENOMIC DNA]</scope>
    <source>
        <strain evidence="1 2">NPDC052347</strain>
    </source>
</reference>
<dbReference type="Proteomes" id="UP001552594">
    <property type="component" value="Unassembled WGS sequence"/>
</dbReference>
<comment type="caution">
    <text evidence="1">The sequence shown here is derived from an EMBL/GenBank/DDBJ whole genome shotgun (WGS) entry which is preliminary data.</text>
</comment>
<dbReference type="EMBL" id="JBFAUK010000011">
    <property type="protein sequence ID" value="MEV5507983.1"/>
    <property type="molecule type" value="Genomic_DNA"/>
</dbReference>
<organism evidence="1 2">
    <name type="scientific">Streptomyces orinoci</name>
    <name type="common">Streptoverticillium orinoci</name>
    <dbReference type="NCBI Taxonomy" id="67339"/>
    <lineage>
        <taxon>Bacteria</taxon>
        <taxon>Bacillati</taxon>
        <taxon>Actinomycetota</taxon>
        <taxon>Actinomycetes</taxon>
        <taxon>Kitasatosporales</taxon>
        <taxon>Streptomycetaceae</taxon>
        <taxon>Streptomyces</taxon>
    </lineage>
</organism>
<keyword evidence="2" id="KW-1185">Reference proteome</keyword>
<accession>A0ABV3JYL7</accession>
<sequence length="167" mass="18880">MTTRAFDAAVTALSEDSWLPTAEETALGREFFARREMVAPRVLPGMPECREATGWVSQHVLWLEDVARLTHGLLEPWRAYLPGSHMVALLEGYADQARAAAPLAARLTRAWQTERPDPCSYQEAVWWEEWQLPEEERQQIDALTHRLIRVGAMVVVAVERGEAACAR</sequence>
<dbReference type="RefSeq" id="WP_109280176.1">
    <property type="nucleotide sequence ID" value="NZ_JBFAUK010000011.1"/>
</dbReference>